<keyword evidence="13" id="KW-0829">Tyrosine-protein kinase</keyword>
<keyword evidence="6" id="KW-0808">Transferase</keyword>
<keyword evidence="7 16" id="KW-0812">Transmembrane</keyword>
<comment type="subcellular location">
    <subcellularLocation>
        <location evidence="1">Cell membrane</location>
        <topology evidence="1">Multi-pass membrane protein</topology>
    </subcellularLocation>
</comment>
<dbReference type="PANTHER" id="PTHR32309:SF13">
    <property type="entry name" value="FERRIC ENTEROBACTIN TRANSPORT PROTEIN FEPE"/>
    <property type="match status" value="1"/>
</dbReference>
<dbReference type="InterPro" id="IPR027417">
    <property type="entry name" value="P-loop_NTPase"/>
</dbReference>
<dbReference type="PANTHER" id="PTHR32309">
    <property type="entry name" value="TYROSINE-PROTEIN KINASE"/>
    <property type="match status" value="1"/>
</dbReference>
<keyword evidence="9" id="KW-0418">Kinase</keyword>
<comment type="catalytic activity">
    <reaction evidence="14">
        <text>L-tyrosyl-[protein] + ATP = O-phospho-L-tyrosyl-[protein] + ADP + H(+)</text>
        <dbReference type="Rhea" id="RHEA:10596"/>
        <dbReference type="Rhea" id="RHEA-COMP:10136"/>
        <dbReference type="Rhea" id="RHEA-COMP:20101"/>
        <dbReference type="ChEBI" id="CHEBI:15378"/>
        <dbReference type="ChEBI" id="CHEBI:30616"/>
        <dbReference type="ChEBI" id="CHEBI:46858"/>
        <dbReference type="ChEBI" id="CHEBI:61978"/>
        <dbReference type="ChEBI" id="CHEBI:456216"/>
        <dbReference type="EC" id="2.7.10.2"/>
    </reaction>
</comment>
<evidence type="ECO:0000256" key="15">
    <source>
        <dbReference type="SAM" id="MobiDB-lite"/>
    </source>
</evidence>
<evidence type="ECO:0000256" key="7">
    <source>
        <dbReference type="ARBA" id="ARBA00022692"/>
    </source>
</evidence>
<feature type="compositionally biased region" description="Basic residues" evidence="15">
    <location>
        <begin position="461"/>
        <end position="475"/>
    </location>
</feature>
<evidence type="ECO:0000256" key="11">
    <source>
        <dbReference type="ARBA" id="ARBA00022989"/>
    </source>
</evidence>
<keyword evidence="12 16" id="KW-0472">Membrane</keyword>
<evidence type="ECO:0000256" key="9">
    <source>
        <dbReference type="ARBA" id="ARBA00022777"/>
    </source>
</evidence>
<dbReference type="NCBIfam" id="TIGR01007">
    <property type="entry name" value="eps_fam"/>
    <property type="match status" value="1"/>
</dbReference>
<evidence type="ECO:0000256" key="6">
    <source>
        <dbReference type="ARBA" id="ARBA00022679"/>
    </source>
</evidence>
<feature type="transmembrane region" description="Helical" evidence="16">
    <location>
        <begin position="16"/>
        <end position="34"/>
    </location>
</feature>
<dbReference type="FunFam" id="3.40.50.300:FF:000527">
    <property type="entry name" value="Tyrosine-protein kinase etk"/>
    <property type="match status" value="1"/>
</dbReference>
<keyword evidence="10" id="KW-0067">ATP-binding</keyword>
<accession>A0A0A0JBN9</accession>
<name>A0A0A0JBN9_9MICO</name>
<evidence type="ECO:0000313" key="19">
    <source>
        <dbReference type="Proteomes" id="UP000030002"/>
    </source>
</evidence>
<dbReference type="InterPro" id="IPR003856">
    <property type="entry name" value="LPS_length_determ_N"/>
</dbReference>
<dbReference type="Pfam" id="PF02706">
    <property type="entry name" value="Wzz"/>
    <property type="match status" value="1"/>
</dbReference>
<feature type="domain" description="Polysaccharide chain length determinant N-terminal" evidence="17">
    <location>
        <begin position="2"/>
        <end position="88"/>
    </location>
</feature>
<reference evidence="18 19" key="1">
    <citation type="submission" date="2013-08" db="EMBL/GenBank/DDBJ databases">
        <title>The genome sequence of Knoellia sinensis.</title>
        <authorList>
            <person name="Zhu W."/>
            <person name="Wang G."/>
        </authorList>
    </citation>
    <scope>NUCLEOTIDE SEQUENCE [LARGE SCALE GENOMIC DNA]</scope>
    <source>
        <strain evidence="18 19">KCTC 19936</strain>
    </source>
</reference>
<evidence type="ECO:0000256" key="4">
    <source>
        <dbReference type="ARBA" id="ARBA00011903"/>
    </source>
</evidence>
<evidence type="ECO:0000256" key="14">
    <source>
        <dbReference type="ARBA" id="ARBA00051245"/>
    </source>
</evidence>
<dbReference type="EMBL" id="AVPJ01000001">
    <property type="protein sequence ID" value="KGN34563.1"/>
    <property type="molecule type" value="Genomic_DNA"/>
</dbReference>
<evidence type="ECO:0000256" key="8">
    <source>
        <dbReference type="ARBA" id="ARBA00022741"/>
    </source>
</evidence>
<evidence type="ECO:0000259" key="17">
    <source>
        <dbReference type="Pfam" id="PF02706"/>
    </source>
</evidence>
<dbReference type="RefSeq" id="WP_035910590.1">
    <property type="nucleotide sequence ID" value="NZ_AVPJ01000001.1"/>
</dbReference>
<dbReference type="AlphaFoldDB" id="A0A0A0JBN9"/>
<evidence type="ECO:0000256" key="13">
    <source>
        <dbReference type="ARBA" id="ARBA00023137"/>
    </source>
</evidence>
<dbReference type="GO" id="GO:0004715">
    <property type="term" value="F:non-membrane spanning protein tyrosine kinase activity"/>
    <property type="evidence" value="ECO:0007669"/>
    <property type="project" value="UniProtKB-EC"/>
</dbReference>
<feature type="region of interest" description="Disordered" evidence="15">
    <location>
        <begin position="446"/>
        <end position="475"/>
    </location>
</feature>
<evidence type="ECO:0000313" key="18">
    <source>
        <dbReference type="EMBL" id="KGN34563.1"/>
    </source>
</evidence>
<comment type="similarity">
    <text evidence="3">Belongs to the CpsD/CapB family.</text>
</comment>
<dbReference type="GO" id="GO:0042802">
    <property type="term" value="F:identical protein binding"/>
    <property type="evidence" value="ECO:0007669"/>
    <property type="project" value="UniProtKB-ARBA"/>
</dbReference>
<dbReference type="Gene3D" id="3.40.50.300">
    <property type="entry name" value="P-loop containing nucleotide triphosphate hydrolases"/>
    <property type="match status" value="1"/>
</dbReference>
<organism evidence="18 19">
    <name type="scientific">Knoellia sinensis KCTC 19936</name>
    <dbReference type="NCBI Taxonomy" id="1385520"/>
    <lineage>
        <taxon>Bacteria</taxon>
        <taxon>Bacillati</taxon>
        <taxon>Actinomycetota</taxon>
        <taxon>Actinomycetes</taxon>
        <taxon>Micrococcales</taxon>
        <taxon>Intrasporangiaceae</taxon>
        <taxon>Knoellia</taxon>
    </lineage>
</organism>
<evidence type="ECO:0000256" key="5">
    <source>
        <dbReference type="ARBA" id="ARBA00022475"/>
    </source>
</evidence>
<dbReference type="InterPro" id="IPR050445">
    <property type="entry name" value="Bact_polysacc_biosynth/exp"/>
</dbReference>
<dbReference type="InterPro" id="IPR005702">
    <property type="entry name" value="Wzc-like_C"/>
</dbReference>
<dbReference type="EC" id="2.7.10.2" evidence="4"/>
<dbReference type="Proteomes" id="UP000030002">
    <property type="component" value="Unassembled WGS sequence"/>
</dbReference>
<evidence type="ECO:0000256" key="16">
    <source>
        <dbReference type="SAM" id="Phobius"/>
    </source>
</evidence>
<dbReference type="Pfam" id="PF10609">
    <property type="entry name" value="ParA"/>
    <property type="match status" value="1"/>
</dbReference>
<dbReference type="InterPro" id="IPR033756">
    <property type="entry name" value="YlxH/NBP35"/>
</dbReference>
<keyword evidence="19" id="KW-1185">Reference proteome</keyword>
<protein>
    <recommendedName>
        <fullName evidence="4">non-specific protein-tyrosine kinase</fullName>
        <ecNumber evidence="4">2.7.10.2</ecNumber>
    </recommendedName>
</protein>
<gene>
    <name evidence="18" type="ORF">N802_00195</name>
</gene>
<evidence type="ECO:0000256" key="12">
    <source>
        <dbReference type="ARBA" id="ARBA00023136"/>
    </source>
</evidence>
<keyword evidence="8" id="KW-0547">Nucleotide-binding</keyword>
<dbReference type="SUPFAM" id="SSF52540">
    <property type="entry name" value="P-loop containing nucleoside triphosphate hydrolases"/>
    <property type="match status" value="1"/>
</dbReference>
<sequence>MELQDYLRTLRKRWRIIAATILFTLAAAAAYTILAPRSYEAKTELFVSTSSGDSVLDLAQGGTFSQQRVKSYADVLTSPIILDPVIQQQSLQLNSAQLERKVTTTVPLDTVLIELAVRDEDPVNAARIAEGIAKQFIDTVDEIEKPGASADNPVAVTILRPAVAPTTPVSPSPVRNLALALVLGTLLGLGLALTRELLDTRVRSERDLEGVSDHPILGGVHYDERAAREPLVVQGDPQSPRAEAFRALRTNLQFVDTEHNLQAIVLTSSLPGEGKTTTTANLGLTMTEAGYTVCLVEADLRRPRLLDYMGLDGSVGLTNVLIGEAELDDVLQPFGAGSTMVLGAGPIPPNPSELLGSSTMREILRQLRSRFDYVLLDAPPVLPVTDAAVLGRVADGVIVVVGATVVRKEQVARALENLHRVNAPVLGFVANRLPTKGEATYAYYGEGQTSLPPEEQEPSLRRRAQSARAGSSRRR</sequence>
<dbReference type="eggNOG" id="COG3944">
    <property type="taxonomic scope" value="Bacteria"/>
</dbReference>
<dbReference type="STRING" id="1385520.N802_00195"/>
<dbReference type="OrthoDB" id="9812433at2"/>
<evidence type="ECO:0000256" key="2">
    <source>
        <dbReference type="ARBA" id="ARBA00006683"/>
    </source>
</evidence>
<evidence type="ECO:0000256" key="3">
    <source>
        <dbReference type="ARBA" id="ARBA00007316"/>
    </source>
</evidence>
<evidence type="ECO:0000256" key="10">
    <source>
        <dbReference type="ARBA" id="ARBA00022840"/>
    </source>
</evidence>
<dbReference type="eggNOG" id="COG0489">
    <property type="taxonomic scope" value="Bacteria"/>
</dbReference>
<keyword evidence="11 16" id="KW-1133">Transmembrane helix</keyword>
<evidence type="ECO:0000256" key="1">
    <source>
        <dbReference type="ARBA" id="ARBA00004651"/>
    </source>
</evidence>
<dbReference type="GO" id="GO:0005524">
    <property type="term" value="F:ATP binding"/>
    <property type="evidence" value="ECO:0007669"/>
    <property type="project" value="UniProtKB-KW"/>
</dbReference>
<comment type="caution">
    <text evidence="18">The sequence shown here is derived from an EMBL/GenBank/DDBJ whole genome shotgun (WGS) entry which is preliminary data.</text>
</comment>
<dbReference type="CDD" id="cd05387">
    <property type="entry name" value="BY-kinase"/>
    <property type="match status" value="1"/>
</dbReference>
<proteinExistence type="inferred from homology"/>
<comment type="similarity">
    <text evidence="2">Belongs to the CpsC/CapA family.</text>
</comment>
<dbReference type="GO" id="GO:0005886">
    <property type="term" value="C:plasma membrane"/>
    <property type="evidence" value="ECO:0007669"/>
    <property type="project" value="UniProtKB-SubCell"/>
</dbReference>
<keyword evidence="5" id="KW-1003">Cell membrane</keyword>